<proteinExistence type="inferred from homology"/>
<evidence type="ECO:0000256" key="3">
    <source>
        <dbReference type="ARBA" id="ARBA00012328"/>
    </source>
</evidence>
<gene>
    <name evidence="15" type="ordered locus">Selsp_0583</name>
    <name evidence="16" type="ORF">SELSPUOL_02086</name>
</gene>
<dbReference type="NCBIfam" id="TIGR00046">
    <property type="entry name" value="RsmE family RNA methyltransferase"/>
    <property type="match status" value="1"/>
</dbReference>
<keyword evidence="5 12" id="KW-0963">Cytoplasm</keyword>
<dbReference type="InterPro" id="IPR046887">
    <property type="entry name" value="RsmE_PUA-like"/>
</dbReference>
<evidence type="ECO:0000256" key="5">
    <source>
        <dbReference type="ARBA" id="ARBA00022490"/>
    </source>
</evidence>
<dbReference type="eggNOG" id="COG1385">
    <property type="taxonomic scope" value="Bacteria"/>
</dbReference>
<dbReference type="Pfam" id="PF20260">
    <property type="entry name" value="PUA_4"/>
    <property type="match status" value="1"/>
</dbReference>
<comment type="function">
    <text evidence="10 12">Specifically methylates the N3 position of the uracil ring of uridine 1498 (m3U1498) in 16S rRNA. Acts on the fully assembled 30S ribosomal subunit.</text>
</comment>
<comment type="subcellular location">
    <subcellularLocation>
        <location evidence="1 12">Cytoplasm</location>
    </subcellularLocation>
</comment>
<feature type="domain" description="Ribosomal RNA small subunit methyltransferase E PUA-like" evidence="14">
    <location>
        <begin position="17"/>
        <end position="62"/>
    </location>
</feature>
<dbReference type="AlphaFoldDB" id="C9LX83"/>
<name>C9LX83_SELS3</name>
<comment type="catalytic activity">
    <reaction evidence="11 12">
        <text>uridine(1498) in 16S rRNA + S-adenosyl-L-methionine = N(3)-methyluridine(1498) in 16S rRNA + S-adenosyl-L-homocysteine + H(+)</text>
        <dbReference type="Rhea" id="RHEA:42920"/>
        <dbReference type="Rhea" id="RHEA-COMP:10283"/>
        <dbReference type="Rhea" id="RHEA-COMP:10284"/>
        <dbReference type="ChEBI" id="CHEBI:15378"/>
        <dbReference type="ChEBI" id="CHEBI:57856"/>
        <dbReference type="ChEBI" id="CHEBI:59789"/>
        <dbReference type="ChEBI" id="CHEBI:65315"/>
        <dbReference type="ChEBI" id="CHEBI:74502"/>
        <dbReference type="EC" id="2.1.1.193"/>
    </reaction>
</comment>
<dbReference type="Gene3D" id="3.40.1280.10">
    <property type="match status" value="1"/>
</dbReference>
<evidence type="ECO:0000256" key="8">
    <source>
        <dbReference type="ARBA" id="ARBA00022679"/>
    </source>
</evidence>
<organism evidence="16 17">
    <name type="scientific">Selenomonas sputigena (strain ATCC 35185 / DSM 20758 / CCUG 44933 / VPI D19B-28)</name>
    <dbReference type="NCBI Taxonomy" id="546271"/>
    <lineage>
        <taxon>Bacteria</taxon>
        <taxon>Bacillati</taxon>
        <taxon>Bacillota</taxon>
        <taxon>Negativicutes</taxon>
        <taxon>Selenomonadales</taxon>
        <taxon>Selenomonadaceae</taxon>
        <taxon>Selenomonas</taxon>
    </lineage>
</organism>
<keyword evidence="18" id="KW-1185">Reference proteome</keyword>
<keyword evidence="6 12" id="KW-0698">rRNA processing</keyword>
<keyword evidence="8 12" id="KW-0808">Transferase</keyword>
<keyword evidence="7 12" id="KW-0489">Methyltransferase</keyword>
<dbReference type="InterPro" id="IPR006700">
    <property type="entry name" value="RsmE"/>
</dbReference>
<dbReference type="InterPro" id="IPR046886">
    <property type="entry name" value="RsmE_MTase_dom"/>
</dbReference>
<evidence type="ECO:0000256" key="7">
    <source>
        <dbReference type="ARBA" id="ARBA00022603"/>
    </source>
</evidence>
<protein>
    <recommendedName>
        <fullName evidence="4 12">Ribosomal RNA small subunit methyltransferase E</fullName>
        <ecNumber evidence="3 12">2.1.1.193</ecNumber>
    </recommendedName>
</protein>
<comment type="similarity">
    <text evidence="2 12">Belongs to the RNA methyltransferase RsmE family.</text>
</comment>
<evidence type="ECO:0000256" key="6">
    <source>
        <dbReference type="ARBA" id="ARBA00022552"/>
    </source>
</evidence>
<dbReference type="KEGG" id="ssg:Selsp_0583"/>
<dbReference type="OrthoDB" id="9815641at2"/>
<dbReference type="PIRSF" id="PIRSF015601">
    <property type="entry name" value="MTase_slr0722"/>
    <property type="match status" value="1"/>
</dbReference>
<dbReference type="EMBL" id="ACKP02000048">
    <property type="protein sequence ID" value="EEX76560.1"/>
    <property type="molecule type" value="Genomic_DNA"/>
</dbReference>
<reference evidence="15 18" key="2">
    <citation type="submission" date="2011-04" db="EMBL/GenBank/DDBJ databases">
        <title>The complete genome of Selenomonas sputigena DSM 20758.</title>
        <authorList>
            <consortium name="US DOE Joint Genome Institute (JGI-PGF)"/>
            <person name="Lucas S."/>
            <person name="Copeland A."/>
            <person name="Lapidus A."/>
            <person name="Bruce D."/>
            <person name="Goodwin L."/>
            <person name="Pitluck S."/>
            <person name="Peters L."/>
            <person name="Kyrpides N."/>
            <person name="Mavromatis K."/>
            <person name="Ivanova N."/>
            <person name="Ovchinnikova G."/>
            <person name="Teshima H."/>
            <person name="Detter J.C."/>
            <person name="Tapia R."/>
            <person name="Han C."/>
            <person name="Land M."/>
            <person name="Hauser L."/>
            <person name="Markowitz V."/>
            <person name="Cheng J.-F."/>
            <person name="Hugenholtz P."/>
            <person name="Woyke T."/>
            <person name="Wu D."/>
            <person name="Gronow S."/>
            <person name="Wellnitz S."/>
            <person name="Schneider S."/>
            <person name="Klenk H.-P."/>
            <person name="Eisen J.A."/>
        </authorList>
    </citation>
    <scope>NUCLEOTIDE SEQUENCE [LARGE SCALE GENOMIC DNA]</scope>
    <source>
        <strain evidence="15">ATCC 35185</strain>
        <strain evidence="18">ATCC 35185 / DSM 20758 / VPI D19B-28</strain>
    </source>
</reference>
<dbReference type="Pfam" id="PF04452">
    <property type="entry name" value="Methyltrans_RNA"/>
    <property type="match status" value="1"/>
</dbReference>
<dbReference type="EC" id="2.1.1.193" evidence="3 12"/>
<evidence type="ECO:0000256" key="12">
    <source>
        <dbReference type="PIRNR" id="PIRNR015601"/>
    </source>
</evidence>
<dbReference type="STRING" id="546271.Selsp_0583"/>
<evidence type="ECO:0000259" key="13">
    <source>
        <dbReference type="Pfam" id="PF04452"/>
    </source>
</evidence>
<dbReference type="InterPro" id="IPR029026">
    <property type="entry name" value="tRNA_m1G_MTases_N"/>
</dbReference>
<dbReference type="SUPFAM" id="SSF75217">
    <property type="entry name" value="alpha/beta knot"/>
    <property type="match status" value="1"/>
</dbReference>
<dbReference type="NCBIfam" id="NF008692">
    <property type="entry name" value="PRK11713.1-5"/>
    <property type="match status" value="1"/>
</dbReference>
<dbReference type="PANTHER" id="PTHR30027:SF3">
    <property type="entry name" value="16S RRNA (URACIL(1498)-N(3))-METHYLTRANSFERASE"/>
    <property type="match status" value="1"/>
</dbReference>
<sequence length="261" mass="28806">MRRVFLEGEIADTMEVRGADAHHLQRVMRAKLGEKLLVADGAGGSAEAEVAGFADGRVQLRFVRRLSEAAESQAEIELFQCLPKGDRMDFIVQKTTELGVACIRPVLSQNVVVRYDEKKARARVERWQKIAAEAAKQCGRTRIPEVMPIVPLRAAMEGQGAAEYALRLFFYEMEERRELRTVLSDSEARRIFMLVGPEGGFDEAEAQLAVAHGFSAVTLGRRILRVDTAAIVALALVQYEKGDLGFAKSSIDDLGLQGQSV</sequence>
<feature type="domain" description="Ribosomal RNA small subunit methyltransferase E methyltransferase" evidence="13">
    <location>
        <begin position="71"/>
        <end position="238"/>
    </location>
</feature>
<dbReference type="SUPFAM" id="SSF88697">
    <property type="entry name" value="PUA domain-like"/>
    <property type="match status" value="1"/>
</dbReference>
<evidence type="ECO:0000313" key="17">
    <source>
        <dbReference type="Proteomes" id="UP000003505"/>
    </source>
</evidence>
<dbReference type="GO" id="GO:0070475">
    <property type="term" value="P:rRNA base methylation"/>
    <property type="evidence" value="ECO:0007669"/>
    <property type="project" value="TreeGrafter"/>
</dbReference>
<dbReference type="InterPro" id="IPR015947">
    <property type="entry name" value="PUA-like_sf"/>
</dbReference>
<accession>C9LX83</accession>
<evidence type="ECO:0000313" key="15">
    <source>
        <dbReference type="EMBL" id="AEB99555.1"/>
    </source>
</evidence>
<evidence type="ECO:0000256" key="9">
    <source>
        <dbReference type="ARBA" id="ARBA00022691"/>
    </source>
</evidence>
<dbReference type="GO" id="GO:0005737">
    <property type="term" value="C:cytoplasm"/>
    <property type="evidence" value="ECO:0007669"/>
    <property type="project" value="UniProtKB-SubCell"/>
</dbReference>
<evidence type="ECO:0000256" key="2">
    <source>
        <dbReference type="ARBA" id="ARBA00005528"/>
    </source>
</evidence>
<keyword evidence="9 12" id="KW-0949">S-adenosyl-L-methionine</keyword>
<dbReference type="PANTHER" id="PTHR30027">
    <property type="entry name" value="RIBOSOMAL RNA SMALL SUBUNIT METHYLTRANSFERASE E"/>
    <property type="match status" value="1"/>
</dbReference>
<dbReference type="CDD" id="cd18084">
    <property type="entry name" value="RsmE-like"/>
    <property type="match status" value="1"/>
</dbReference>
<reference evidence="16 17" key="1">
    <citation type="submission" date="2009-09" db="EMBL/GenBank/DDBJ databases">
        <authorList>
            <person name="Weinstock G."/>
            <person name="Sodergren E."/>
            <person name="Clifton S."/>
            <person name="Fulton L."/>
            <person name="Fulton B."/>
            <person name="Courtney L."/>
            <person name="Fronick C."/>
            <person name="Harrison M."/>
            <person name="Strong C."/>
            <person name="Farmer C."/>
            <person name="Delahaunty K."/>
            <person name="Markovic C."/>
            <person name="Hall O."/>
            <person name="Minx P."/>
            <person name="Tomlinson C."/>
            <person name="Mitreva M."/>
            <person name="Nelson J."/>
            <person name="Hou S."/>
            <person name="Wollam A."/>
            <person name="Pepin K.H."/>
            <person name="Johnson M."/>
            <person name="Bhonagiri V."/>
            <person name="Nash W.E."/>
            <person name="Warren W."/>
            <person name="Chinwalla A."/>
            <person name="Mardis E.R."/>
            <person name="Wilson R.K."/>
        </authorList>
    </citation>
    <scope>NUCLEOTIDE SEQUENCE [LARGE SCALE GENOMIC DNA]</scope>
    <source>
        <strain evidence="16">ATCC 35185</strain>
        <strain evidence="17">ATCC 35185 / DSM 20758 / VPI D19B-28</strain>
    </source>
</reference>
<evidence type="ECO:0000313" key="18">
    <source>
        <dbReference type="Proteomes" id="UP000011124"/>
    </source>
</evidence>
<evidence type="ECO:0000313" key="16">
    <source>
        <dbReference type="EMBL" id="EEX76560.1"/>
    </source>
</evidence>
<dbReference type="Proteomes" id="UP000003505">
    <property type="component" value="Unassembled WGS sequence"/>
</dbReference>
<dbReference type="Proteomes" id="UP000011124">
    <property type="component" value="Chromosome"/>
</dbReference>
<dbReference type="InterPro" id="IPR029028">
    <property type="entry name" value="Alpha/beta_knot_MTases"/>
</dbReference>
<evidence type="ECO:0000256" key="11">
    <source>
        <dbReference type="ARBA" id="ARBA00047944"/>
    </source>
</evidence>
<evidence type="ECO:0000256" key="10">
    <source>
        <dbReference type="ARBA" id="ARBA00025699"/>
    </source>
</evidence>
<dbReference type="GO" id="GO:0070042">
    <property type="term" value="F:rRNA (uridine-N3-)-methyltransferase activity"/>
    <property type="evidence" value="ECO:0007669"/>
    <property type="project" value="TreeGrafter"/>
</dbReference>
<evidence type="ECO:0000256" key="4">
    <source>
        <dbReference type="ARBA" id="ARBA00013673"/>
    </source>
</evidence>
<dbReference type="RefSeq" id="WP_006193410.1">
    <property type="nucleotide sequence ID" value="NC_015437.1"/>
</dbReference>
<evidence type="ECO:0000259" key="14">
    <source>
        <dbReference type="Pfam" id="PF20260"/>
    </source>
</evidence>
<evidence type="ECO:0000256" key="1">
    <source>
        <dbReference type="ARBA" id="ARBA00004496"/>
    </source>
</evidence>
<dbReference type="HOGENOM" id="CLU_067442_3_0_9"/>
<dbReference type="EMBL" id="CP002637">
    <property type="protein sequence ID" value="AEB99555.1"/>
    <property type="molecule type" value="Genomic_DNA"/>
</dbReference>